<accession>A0A0E9PB29</accession>
<dbReference type="AlphaFoldDB" id="A0A0E9PB29"/>
<proteinExistence type="predicted"/>
<sequence length="98" mass="11201">MRHSFRQKCINDVNLANACAKQLRGEGNITYDEANVLSLHNPALALSKEKGSLRITKYISNRLMRKPDLLDKRLLVCRLFYVMAAQRLGIRMTLPSVQ</sequence>
<reference evidence="1" key="1">
    <citation type="submission" date="2014-11" db="EMBL/GenBank/DDBJ databases">
        <authorList>
            <person name="Amaro Gonzalez C."/>
        </authorList>
    </citation>
    <scope>NUCLEOTIDE SEQUENCE</scope>
</reference>
<dbReference type="EMBL" id="GBXM01107342">
    <property type="protein sequence ID" value="JAH01235.1"/>
    <property type="molecule type" value="Transcribed_RNA"/>
</dbReference>
<reference evidence="1" key="2">
    <citation type="journal article" date="2015" name="Fish Shellfish Immunol.">
        <title>Early steps in the European eel (Anguilla anguilla)-Vibrio vulnificus interaction in the gills: Role of the RtxA13 toxin.</title>
        <authorList>
            <person name="Callol A."/>
            <person name="Pajuelo D."/>
            <person name="Ebbesson L."/>
            <person name="Teles M."/>
            <person name="MacKenzie S."/>
            <person name="Amaro C."/>
        </authorList>
    </citation>
    <scope>NUCLEOTIDE SEQUENCE</scope>
</reference>
<evidence type="ECO:0000313" key="1">
    <source>
        <dbReference type="EMBL" id="JAH01235.1"/>
    </source>
</evidence>
<protein>
    <submittedName>
        <fullName evidence="1">Uncharacterized protein</fullName>
    </submittedName>
</protein>
<name>A0A0E9PB29_ANGAN</name>
<organism evidence="1">
    <name type="scientific">Anguilla anguilla</name>
    <name type="common">European freshwater eel</name>
    <name type="synonym">Muraena anguilla</name>
    <dbReference type="NCBI Taxonomy" id="7936"/>
    <lineage>
        <taxon>Eukaryota</taxon>
        <taxon>Metazoa</taxon>
        <taxon>Chordata</taxon>
        <taxon>Craniata</taxon>
        <taxon>Vertebrata</taxon>
        <taxon>Euteleostomi</taxon>
        <taxon>Actinopterygii</taxon>
        <taxon>Neopterygii</taxon>
        <taxon>Teleostei</taxon>
        <taxon>Anguilliformes</taxon>
        <taxon>Anguillidae</taxon>
        <taxon>Anguilla</taxon>
    </lineage>
</organism>